<dbReference type="GO" id="GO:0008688">
    <property type="term" value="F:3-(3-hydroxyphenyl)propionate hydroxylase activity"/>
    <property type="evidence" value="ECO:0007669"/>
    <property type="project" value="TreeGrafter"/>
</dbReference>
<feature type="domain" description="FAD-binding" evidence="2">
    <location>
        <begin position="8"/>
        <end position="204"/>
    </location>
</feature>
<dbReference type="Gene3D" id="3.30.9.10">
    <property type="entry name" value="D-Amino Acid Oxidase, subunit A, domain 2"/>
    <property type="match status" value="1"/>
</dbReference>
<dbReference type="Pfam" id="PF01494">
    <property type="entry name" value="FAD_binding_3"/>
    <property type="match status" value="1"/>
</dbReference>
<organism evidence="3">
    <name type="scientific">freshwater metagenome</name>
    <dbReference type="NCBI Taxonomy" id="449393"/>
    <lineage>
        <taxon>unclassified sequences</taxon>
        <taxon>metagenomes</taxon>
        <taxon>ecological metagenomes</taxon>
    </lineage>
</organism>
<proteinExistence type="predicted"/>
<evidence type="ECO:0000259" key="2">
    <source>
        <dbReference type="Pfam" id="PF01494"/>
    </source>
</evidence>
<evidence type="ECO:0000256" key="1">
    <source>
        <dbReference type="ARBA" id="ARBA00023002"/>
    </source>
</evidence>
<dbReference type="PANTHER" id="PTHR43476">
    <property type="entry name" value="3-(3-HYDROXY-PHENYL)PROPIONATE/3-HYDROXYCINNAMIC ACID HYDROXYLASE"/>
    <property type="match status" value="1"/>
</dbReference>
<dbReference type="InterPro" id="IPR002938">
    <property type="entry name" value="FAD-bd"/>
</dbReference>
<sequence length="346" mass="36821">MVTLRPLAGGADEVVSARWVVAADGASSPIRKGLGISLDNLGFDQDWLVVDTELLRDDVELPALVQQICDPERPTTFVPGHARFRRWEFQLQPGERRDDMVDPARVWALLAPWITPHDARLVRSVVYRFHATVASSMRSGAVLLVGDAAHQMPPFLGQGLCSGIRDAANLSWKLQLVAAGRAGSALLDTYDGERRVHATGVVAHAADVGRLIDQLSGRTDPTTSIDAAYGGGRPFPHLSAGMLAGTHPFVGRQLPQPTLDDEPLDTALGAGFALLTGDSASVPPETLTQWQSVGARLVVVPGHIMAAMFLANAAVVVVRPDRYVAAVADTAGALHAITGALFEYLA</sequence>
<dbReference type="InterPro" id="IPR050631">
    <property type="entry name" value="PheA/TfdB_FAD_monoxygenase"/>
</dbReference>
<dbReference type="EMBL" id="CAFBLP010000043">
    <property type="protein sequence ID" value="CAB4883275.1"/>
    <property type="molecule type" value="Genomic_DNA"/>
</dbReference>
<dbReference type="SUPFAM" id="SSF51905">
    <property type="entry name" value="FAD/NAD(P)-binding domain"/>
    <property type="match status" value="1"/>
</dbReference>
<dbReference type="AlphaFoldDB" id="A0A6J7EQ02"/>
<reference evidence="3" key="1">
    <citation type="submission" date="2020-05" db="EMBL/GenBank/DDBJ databases">
        <authorList>
            <person name="Chiriac C."/>
            <person name="Salcher M."/>
            <person name="Ghai R."/>
            <person name="Kavagutti S V."/>
        </authorList>
    </citation>
    <scope>NUCLEOTIDE SEQUENCE</scope>
</reference>
<name>A0A6J7EQ02_9ZZZZ</name>
<dbReference type="Pfam" id="PF21274">
    <property type="entry name" value="Rng_hyd_C"/>
    <property type="match status" value="1"/>
</dbReference>
<dbReference type="InterPro" id="IPR036188">
    <property type="entry name" value="FAD/NAD-bd_sf"/>
</dbReference>
<dbReference type="GO" id="GO:0019622">
    <property type="term" value="P:3-(3-hydroxy)phenylpropionate catabolic process"/>
    <property type="evidence" value="ECO:0007669"/>
    <property type="project" value="TreeGrafter"/>
</dbReference>
<evidence type="ECO:0000313" key="3">
    <source>
        <dbReference type="EMBL" id="CAB4883275.1"/>
    </source>
</evidence>
<dbReference type="PANTHER" id="PTHR43476:SF3">
    <property type="entry name" value="FAD-BINDING MONOOXYGENASE"/>
    <property type="match status" value="1"/>
</dbReference>
<accession>A0A6J7EQ02</accession>
<dbReference type="GO" id="GO:0071949">
    <property type="term" value="F:FAD binding"/>
    <property type="evidence" value="ECO:0007669"/>
    <property type="project" value="InterPro"/>
</dbReference>
<dbReference type="Gene3D" id="3.50.50.60">
    <property type="entry name" value="FAD/NAD(P)-binding domain"/>
    <property type="match status" value="1"/>
</dbReference>
<dbReference type="Gene3D" id="3.40.30.120">
    <property type="match status" value="1"/>
</dbReference>
<protein>
    <submittedName>
        <fullName evidence="3">Unannotated protein</fullName>
    </submittedName>
</protein>
<keyword evidence="1" id="KW-0560">Oxidoreductase</keyword>
<dbReference type="PRINTS" id="PR00420">
    <property type="entry name" value="RNGMNOXGNASE"/>
</dbReference>
<gene>
    <name evidence="3" type="ORF">UFOPK3376_01774</name>
</gene>